<dbReference type="Proteomes" id="UP001301152">
    <property type="component" value="Unassembled WGS sequence"/>
</dbReference>
<keyword evidence="5" id="KW-1185">Reference proteome</keyword>
<protein>
    <submittedName>
        <fullName evidence="4">Zn-dependent hydrolase</fullName>
    </submittedName>
</protein>
<evidence type="ECO:0000313" key="5">
    <source>
        <dbReference type="Proteomes" id="UP001301152"/>
    </source>
</evidence>
<comment type="similarity">
    <text evidence="1">Belongs to the peptidase M20 family.</text>
</comment>
<gene>
    <name evidence="4" type="ORF">OQ497_03945</name>
</gene>
<dbReference type="InterPro" id="IPR011650">
    <property type="entry name" value="Peptidase_M20_dimer"/>
</dbReference>
<proteinExistence type="inferred from homology"/>
<dbReference type="RefSeq" id="WP_173560095.1">
    <property type="nucleotide sequence ID" value="NZ_JAPIUZ010000001.1"/>
</dbReference>
<evidence type="ECO:0000256" key="2">
    <source>
        <dbReference type="ARBA" id="ARBA00022801"/>
    </source>
</evidence>
<dbReference type="EMBL" id="JAPIUZ010000001">
    <property type="protein sequence ID" value="MCX2563113.1"/>
    <property type="molecule type" value="Genomic_DNA"/>
</dbReference>
<dbReference type="PANTHER" id="PTHR32494:SF5">
    <property type="entry name" value="ALLANTOATE AMIDOHYDROLASE"/>
    <property type="match status" value="1"/>
</dbReference>
<dbReference type="PIRSF" id="PIRSF001235">
    <property type="entry name" value="Amidase_carbamoylase"/>
    <property type="match status" value="1"/>
</dbReference>
<evidence type="ECO:0000259" key="3">
    <source>
        <dbReference type="Pfam" id="PF07687"/>
    </source>
</evidence>
<evidence type="ECO:0000256" key="1">
    <source>
        <dbReference type="ARBA" id="ARBA00006153"/>
    </source>
</evidence>
<dbReference type="PANTHER" id="PTHR32494">
    <property type="entry name" value="ALLANTOATE DEIMINASE-RELATED"/>
    <property type="match status" value="1"/>
</dbReference>
<reference evidence="4 5" key="1">
    <citation type="submission" date="2022-11" db="EMBL/GenBank/DDBJ databases">
        <title>Genome sequencing of Acetobacter type strain.</title>
        <authorList>
            <person name="Heo J."/>
            <person name="Lee D."/>
            <person name="Han B.-H."/>
            <person name="Hong S.-B."/>
            <person name="Kwon S.-W."/>
        </authorList>
    </citation>
    <scope>NUCLEOTIDE SEQUENCE [LARGE SCALE GENOMIC DNA]</scope>
    <source>
        <strain evidence="4 5">KACC 21253</strain>
    </source>
</reference>
<keyword evidence="2 4" id="KW-0378">Hydrolase</keyword>
<dbReference type="Gene3D" id="3.40.630.10">
    <property type="entry name" value="Zn peptidases"/>
    <property type="match status" value="1"/>
</dbReference>
<dbReference type="SUPFAM" id="SSF53187">
    <property type="entry name" value="Zn-dependent exopeptidases"/>
    <property type="match status" value="1"/>
</dbReference>
<evidence type="ECO:0000313" key="4">
    <source>
        <dbReference type="EMBL" id="MCX2563113.1"/>
    </source>
</evidence>
<dbReference type="Pfam" id="PF01546">
    <property type="entry name" value="Peptidase_M20"/>
    <property type="match status" value="1"/>
</dbReference>
<dbReference type="GO" id="GO:0016787">
    <property type="term" value="F:hydrolase activity"/>
    <property type="evidence" value="ECO:0007669"/>
    <property type="project" value="UniProtKB-KW"/>
</dbReference>
<dbReference type="InterPro" id="IPR036264">
    <property type="entry name" value="Bact_exopeptidase_dim_dom"/>
</dbReference>
<dbReference type="Pfam" id="PF07687">
    <property type="entry name" value="M20_dimer"/>
    <property type="match status" value="1"/>
</dbReference>
<dbReference type="SUPFAM" id="SSF55031">
    <property type="entry name" value="Bacterial exopeptidase dimerisation domain"/>
    <property type="match status" value="1"/>
</dbReference>
<dbReference type="Gene3D" id="3.30.70.360">
    <property type="match status" value="1"/>
</dbReference>
<organism evidence="4 5">
    <name type="scientific">Acetobacter thailandicus</name>
    <dbReference type="NCBI Taxonomy" id="1502842"/>
    <lineage>
        <taxon>Bacteria</taxon>
        <taxon>Pseudomonadati</taxon>
        <taxon>Pseudomonadota</taxon>
        <taxon>Alphaproteobacteria</taxon>
        <taxon>Acetobacterales</taxon>
        <taxon>Acetobacteraceae</taxon>
        <taxon>Acetobacter</taxon>
    </lineage>
</organism>
<accession>A0ABT3QCU7</accession>
<name>A0ABT3QCU7_9PROT</name>
<feature type="domain" description="Peptidase M20 dimerisation" evidence="3">
    <location>
        <begin position="207"/>
        <end position="307"/>
    </location>
</feature>
<comment type="caution">
    <text evidence="4">The sequence shown here is derived from an EMBL/GenBank/DDBJ whole genome shotgun (WGS) entry which is preliminary data.</text>
</comment>
<dbReference type="NCBIfam" id="TIGR01879">
    <property type="entry name" value="hydantase"/>
    <property type="match status" value="1"/>
</dbReference>
<dbReference type="InterPro" id="IPR010158">
    <property type="entry name" value="Amidase_Cbmase"/>
</dbReference>
<dbReference type="NCBIfam" id="NF006771">
    <property type="entry name" value="PRK09290.1-5"/>
    <property type="match status" value="1"/>
</dbReference>
<dbReference type="CDD" id="cd03884">
    <property type="entry name" value="M20_bAS"/>
    <property type="match status" value="1"/>
</dbReference>
<dbReference type="InterPro" id="IPR002933">
    <property type="entry name" value="Peptidase_M20"/>
</dbReference>
<sequence length="406" mass="43351">MDKKIQINHKRFLSDISSFGQIGALSGGGVARLALTDSDRLGRDELVSRMKALGLRVSIDNIGNIFGTRAGRLSSTVMTGSHIDTVLTGGLYDGTYGVLAGLEVIAALNDACIETEHSITVASFTNEEGARFQPDMLGSLVFAGGMSVETARATADKSGITLGDELDRTGYAGAGHGPDHIISYYELHIEQGPVLENENTDIGVVTGVQGISWSRLTFRGRSSHAGTTPMHSRADSGLAAMSLITRLHTALKDIPEQLITCGSFQVLPDLINVVPHITTLTIDLRNPDEQALKTAEKILTELISDTEKAFNISVKKETLARFDPVSFNGKLISQIEKIAHNNGFTARRLCSGAGHDAQMIARIAPAAMIFVPSVNGLSHNIAELTYPDDLCRGTQVLAEAILSDAL</sequence>